<evidence type="ECO:0000313" key="2">
    <source>
        <dbReference type="EMBL" id="GAA4382756.1"/>
    </source>
</evidence>
<reference evidence="3" key="1">
    <citation type="journal article" date="2019" name="Int. J. Syst. Evol. Microbiol.">
        <title>The Global Catalogue of Microorganisms (GCM) 10K type strain sequencing project: providing services to taxonomists for standard genome sequencing and annotation.</title>
        <authorList>
            <consortium name="The Broad Institute Genomics Platform"/>
            <consortium name="The Broad Institute Genome Sequencing Center for Infectious Disease"/>
            <person name="Wu L."/>
            <person name="Ma J."/>
        </authorList>
    </citation>
    <scope>NUCLEOTIDE SEQUENCE [LARGE SCALE GENOMIC DNA]</scope>
    <source>
        <strain evidence="3">JCM 17808</strain>
    </source>
</reference>
<feature type="region of interest" description="Disordered" evidence="1">
    <location>
        <begin position="30"/>
        <end position="56"/>
    </location>
</feature>
<dbReference type="EMBL" id="BAABGL010000002">
    <property type="protein sequence ID" value="GAA4382756.1"/>
    <property type="molecule type" value="Genomic_DNA"/>
</dbReference>
<evidence type="ECO:0000256" key="1">
    <source>
        <dbReference type="SAM" id="MobiDB-lite"/>
    </source>
</evidence>
<organism evidence="2 3">
    <name type="scientific">Brevibacterium pityocampae</name>
    <dbReference type="NCBI Taxonomy" id="506594"/>
    <lineage>
        <taxon>Bacteria</taxon>
        <taxon>Bacillati</taxon>
        <taxon>Actinomycetota</taxon>
        <taxon>Actinomycetes</taxon>
        <taxon>Micrococcales</taxon>
        <taxon>Brevibacteriaceae</taxon>
        <taxon>Brevibacterium</taxon>
    </lineage>
</organism>
<sequence>MVGESFEHLVAHGCQQILVVREVTVGGRGGDSGPACGLAQDDGGGTTGRSEVDADPDQCGTEIAMTVSGACMGAVDGVHIASVR</sequence>
<dbReference type="Proteomes" id="UP001500642">
    <property type="component" value="Unassembled WGS sequence"/>
</dbReference>
<accession>A0ABP8J0K6</accession>
<evidence type="ECO:0000313" key="3">
    <source>
        <dbReference type="Proteomes" id="UP001500642"/>
    </source>
</evidence>
<keyword evidence="3" id="KW-1185">Reference proteome</keyword>
<gene>
    <name evidence="2" type="ORF">GCM10023167_01600</name>
</gene>
<name>A0ABP8J0K6_9MICO</name>
<comment type="caution">
    <text evidence="2">The sequence shown here is derived from an EMBL/GenBank/DDBJ whole genome shotgun (WGS) entry which is preliminary data.</text>
</comment>
<proteinExistence type="predicted"/>
<protein>
    <submittedName>
        <fullName evidence="2">Uncharacterized protein</fullName>
    </submittedName>
</protein>